<dbReference type="GO" id="GO:0006353">
    <property type="term" value="P:DNA-templated transcription termination"/>
    <property type="evidence" value="ECO:0007669"/>
    <property type="project" value="UniProtKB-KW"/>
</dbReference>
<keyword evidence="6" id="KW-1185">Reference proteome</keyword>
<keyword evidence="2" id="KW-0806">Transcription termination</keyword>
<comment type="similarity">
    <text evidence="1">Belongs to the mTERF family.</text>
</comment>
<keyword evidence="4" id="KW-0812">Transmembrane</keyword>
<dbReference type="PANTHER" id="PTHR13068:SF236">
    <property type="entry name" value="OS02G0749800 PROTEIN"/>
    <property type="match status" value="1"/>
</dbReference>
<comment type="caution">
    <text evidence="5">The sequence shown here is derived from an EMBL/GenBank/DDBJ whole genome shotgun (WGS) entry which is preliminary data.</text>
</comment>
<sequence>MDVKQTLKPKLELFRGIGFVGTALPMFLSAKPILLTYSVEKQLLPNAEFLKSILKTNENLVDALKHPPWFIIFDTRTTILPKVDALHAYDVPDEVILVLLICYGYALLTDTVLFNEVFDEIKKMRICPRITTFARALGVLAGLPAKKWGEKVENLRGLGCLLGSCPWGLRNATSHSWVSTEETGKIMKFMEEKLGWTPEHTVKYPTVLLLSLEKRMMPRYAVLRVLMHKGSFSKIDLEKEFKIKQIENE</sequence>
<dbReference type="GO" id="GO:0003676">
    <property type="term" value="F:nucleic acid binding"/>
    <property type="evidence" value="ECO:0007669"/>
    <property type="project" value="InterPro"/>
</dbReference>
<gene>
    <name evidence="5" type="ORF">ZIOFF_013081</name>
</gene>
<name>A0A8J5HFK9_ZINOF</name>
<dbReference type="AlphaFoldDB" id="A0A8J5HFK9"/>
<accession>A0A8J5HFK9</accession>
<dbReference type="InterPro" id="IPR003690">
    <property type="entry name" value="MTERF"/>
</dbReference>
<dbReference type="Gene3D" id="1.25.70.10">
    <property type="entry name" value="Transcription termination factor 3, mitochondrial"/>
    <property type="match status" value="1"/>
</dbReference>
<evidence type="ECO:0000256" key="2">
    <source>
        <dbReference type="ARBA" id="ARBA00022472"/>
    </source>
</evidence>
<dbReference type="SMART" id="SM00733">
    <property type="entry name" value="Mterf"/>
    <property type="match status" value="2"/>
</dbReference>
<organism evidence="5 6">
    <name type="scientific">Zingiber officinale</name>
    <name type="common">Ginger</name>
    <name type="synonym">Amomum zingiber</name>
    <dbReference type="NCBI Taxonomy" id="94328"/>
    <lineage>
        <taxon>Eukaryota</taxon>
        <taxon>Viridiplantae</taxon>
        <taxon>Streptophyta</taxon>
        <taxon>Embryophyta</taxon>
        <taxon>Tracheophyta</taxon>
        <taxon>Spermatophyta</taxon>
        <taxon>Magnoliopsida</taxon>
        <taxon>Liliopsida</taxon>
        <taxon>Zingiberales</taxon>
        <taxon>Zingiberaceae</taxon>
        <taxon>Zingiber</taxon>
    </lineage>
</organism>
<feature type="transmembrane region" description="Helical" evidence="4">
    <location>
        <begin position="95"/>
        <end position="115"/>
    </location>
</feature>
<reference evidence="5 6" key="1">
    <citation type="submission" date="2020-08" db="EMBL/GenBank/DDBJ databases">
        <title>Plant Genome Project.</title>
        <authorList>
            <person name="Zhang R.-G."/>
        </authorList>
    </citation>
    <scope>NUCLEOTIDE SEQUENCE [LARGE SCALE GENOMIC DNA]</scope>
    <source>
        <tissue evidence="5">Rhizome</tissue>
    </source>
</reference>
<protein>
    <submittedName>
        <fullName evidence="5">Uncharacterized protein</fullName>
    </submittedName>
</protein>
<dbReference type="PANTHER" id="PTHR13068">
    <property type="entry name" value="CGI-12 PROTEIN-RELATED"/>
    <property type="match status" value="1"/>
</dbReference>
<evidence type="ECO:0000256" key="1">
    <source>
        <dbReference type="ARBA" id="ARBA00007692"/>
    </source>
</evidence>
<evidence type="ECO:0000313" key="6">
    <source>
        <dbReference type="Proteomes" id="UP000734854"/>
    </source>
</evidence>
<keyword evidence="4" id="KW-0472">Membrane</keyword>
<dbReference type="EMBL" id="JACMSC010000004">
    <property type="protein sequence ID" value="KAG6523227.1"/>
    <property type="molecule type" value="Genomic_DNA"/>
</dbReference>
<feature type="transmembrane region" description="Helical" evidence="4">
    <location>
        <begin position="12"/>
        <end position="30"/>
    </location>
</feature>
<keyword evidence="4" id="KW-1133">Transmembrane helix</keyword>
<keyword evidence="3" id="KW-0809">Transit peptide</keyword>
<dbReference type="InterPro" id="IPR038538">
    <property type="entry name" value="MTERF_sf"/>
</dbReference>
<dbReference type="Pfam" id="PF02536">
    <property type="entry name" value="mTERF"/>
    <property type="match status" value="2"/>
</dbReference>
<proteinExistence type="inferred from homology"/>
<evidence type="ECO:0000256" key="4">
    <source>
        <dbReference type="SAM" id="Phobius"/>
    </source>
</evidence>
<evidence type="ECO:0000313" key="5">
    <source>
        <dbReference type="EMBL" id="KAG6523227.1"/>
    </source>
</evidence>
<evidence type="ECO:0000256" key="3">
    <source>
        <dbReference type="ARBA" id="ARBA00022946"/>
    </source>
</evidence>
<keyword evidence="2" id="KW-0805">Transcription regulation</keyword>
<dbReference type="Proteomes" id="UP000734854">
    <property type="component" value="Unassembled WGS sequence"/>
</dbReference>
<keyword evidence="2" id="KW-0804">Transcription</keyword>